<dbReference type="AlphaFoldDB" id="A0A0G1IGP3"/>
<evidence type="ECO:0000313" key="2">
    <source>
        <dbReference type="Proteomes" id="UP000034521"/>
    </source>
</evidence>
<dbReference type="Proteomes" id="UP000034521">
    <property type="component" value="Unassembled WGS sequence"/>
</dbReference>
<reference evidence="1 2" key="1">
    <citation type="journal article" date="2015" name="Nature">
        <title>rRNA introns, odd ribosomes, and small enigmatic genomes across a large radiation of phyla.</title>
        <authorList>
            <person name="Brown C.T."/>
            <person name="Hug L.A."/>
            <person name="Thomas B.C."/>
            <person name="Sharon I."/>
            <person name="Castelle C.J."/>
            <person name="Singh A."/>
            <person name="Wilkins M.J."/>
            <person name="Williams K.H."/>
            <person name="Banfield J.F."/>
        </authorList>
    </citation>
    <scope>NUCLEOTIDE SEQUENCE [LARGE SCALE GENOMIC DNA]</scope>
</reference>
<dbReference type="Gene3D" id="3.30.470.20">
    <property type="entry name" value="ATP-grasp fold, B domain"/>
    <property type="match status" value="1"/>
</dbReference>
<sequence length="229" mass="26051">MHSGSGVLIFRDNDLPYEYKTCERAIYEILAKDVYWEQFPIVIESLIHVNPSVAGGFPNVEFKIAKNGKIEFLYYCGLRVTKDGVFHGIEINQDIVTDRVSARIIDTGFFVAEQYSAAGYRGYFDVDFAAAKNGEIYVTESNTRRTGGTHAYKAGELLIGKDFMKDSYILSDNALTLPESVMTFREVYERLLSVLFDKKKKEGVVIASSNLIRQHDNKHYVSFRIEILL</sequence>
<organism evidence="1 2">
    <name type="scientific">Candidatus Gottesmanbacteria bacterium GW2011_GWA1_44_24b</name>
    <dbReference type="NCBI Taxonomy" id="1618437"/>
    <lineage>
        <taxon>Bacteria</taxon>
        <taxon>Candidatus Gottesmaniibacteriota</taxon>
    </lineage>
</organism>
<dbReference type="SUPFAM" id="SSF56059">
    <property type="entry name" value="Glutathione synthetase ATP-binding domain-like"/>
    <property type="match status" value="1"/>
</dbReference>
<evidence type="ECO:0008006" key="3">
    <source>
        <dbReference type="Google" id="ProtNLM"/>
    </source>
</evidence>
<proteinExistence type="predicted"/>
<comment type="caution">
    <text evidence="1">The sequence shown here is derived from an EMBL/GenBank/DDBJ whole genome shotgun (WGS) entry which is preliminary data.</text>
</comment>
<evidence type="ECO:0000313" key="1">
    <source>
        <dbReference type="EMBL" id="KKT58335.1"/>
    </source>
</evidence>
<dbReference type="EMBL" id="LCIQ01000061">
    <property type="protein sequence ID" value="KKT58335.1"/>
    <property type="molecule type" value="Genomic_DNA"/>
</dbReference>
<gene>
    <name evidence="1" type="ORF">UW52_C0061G0005</name>
</gene>
<name>A0A0G1IGP3_9BACT</name>
<accession>A0A0G1IGP3</accession>
<protein>
    <recommendedName>
        <fullName evidence="3">ATP-grasp domain-containing protein</fullName>
    </recommendedName>
</protein>